<dbReference type="RefSeq" id="WP_064714543.1">
    <property type="nucleotide sequence ID" value="NZ_JMTM01000017.1"/>
</dbReference>
<dbReference type="CDD" id="cd06260">
    <property type="entry name" value="DUF820-like"/>
    <property type="match status" value="1"/>
</dbReference>
<accession>A0A199XT58</accession>
<keyword evidence="3" id="KW-1185">Reference proteome</keyword>
<name>A0A199XT58_9FLAO</name>
<gene>
    <name evidence="2" type="ORF">FLB_06780</name>
</gene>
<dbReference type="Gene3D" id="3.90.1570.10">
    <property type="entry name" value="tt1808, chain A"/>
    <property type="match status" value="1"/>
</dbReference>
<dbReference type="Pfam" id="PF05685">
    <property type="entry name" value="Uma2"/>
    <property type="match status" value="1"/>
</dbReference>
<proteinExistence type="predicted"/>
<comment type="caution">
    <text evidence="2">The sequence shown here is derived from an EMBL/GenBank/DDBJ whole genome shotgun (WGS) entry which is preliminary data.</text>
</comment>
<sequence length="200" mass="23096">MSVVKNFSDLDLTKTYTYSDYLLWQFSERVELIKGFIRKMSPAPSRKHQTISYNLTLSIGKFFQNHPCSVFVAPFDVRLPIASSKKDTTVVQPDLCIICDENKLDDKGCNGAPDLIVEILSPNNSKHDVDTKFNLYQESGVKEYWIVEPEERFVLVYTLQNEEYIGLKPFSEGQIIKSPLFSEMQITVDEVFKRINKENH</sequence>
<dbReference type="PANTHER" id="PTHR36558">
    <property type="entry name" value="GLR1098 PROTEIN"/>
    <property type="match status" value="1"/>
</dbReference>
<dbReference type="PATRIC" id="fig|29536.5.peg.703"/>
<feature type="domain" description="Putative restriction endonuclease" evidence="1">
    <location>
        <begin position="20"/>
        <end position="188"/>
    </location>
</feature>
<dbReference type="Proteomes" id="UP000093807">
    <property type="component" value="Unassembled WGS sequence"/>
</dbReference>
<dbReference type="InterPro" id="IPR008538">
    <property type="entry name" value="Uma2"/>
</dbReference>
<organism evidence="2 3">
    <name type="scientific">Flavobacterium succinicans</name>
    <dbReference type="NCBI Taxonomy" id="29536"/>
    <lineage>
        <taxon>Bacteria</taxon>
        <taxon>Pseudomonadati</taxon>
        <taxon>Bacteroidota</taxon>
        <taxon>Flavobacteriia</taxon>
        <taxon>Flavobacteriales</taxon>
        <taxon>Flavobacteriaceae</taxon>
        <taxon>Flavobacterium</taxon>
    </lineage>
</organism>
<evidence type="ECO:0000313" key="3">
    <source>
        <dbReference type="Proteomes" id="UP000093807"/>
    </source>
</evidence>
<evidence type="ECO:0000313" key="2">
    <source>
        <dbReference type="EMBL" id="OAZ04830.1"/>
    </source>
</evidence>
<dbReference type="OrthoDB" id="9808428at2"/>
<dbReference type="SUPFAM" id="SSF52980">
    <property type="entry name" value="Restriction endonuclease-like"/>
    <property type="match status" value="1"/>
</dbReference>
<dbReference type="InterPro" id="IPR011335">
    <property type="entry name" value="Restrct_endonuc-II-like"/>
</dbReference>
<protein>
    <recommendedName>
        <fullName evidence="1">Putative restriction endonuclease domain-containing protein</fullName>
    </recommendedName>
</protein>
<dbReference type="AlphaFoldDB" id="A0A199XT58"/>
<dbReference type="InterPro" id="IPR012296">
    <property type="entry name" value="Nuclease_put_TT1808"/>
</dbReference>
<reference evidence="2 3" key="1">
    <citation type="submission" date="2016-06" db="EMBL/GenBank/DDBJ databases">
        <title>Draft genome sequence of Flavobacterium succinicans strain DD5b.</title>
        <authorList>
            <person name="Poehlein A."/>
            <person name="Daniel R."/>
            <person name="Simeonova D.D."/>
        </authorList>
    </citation>
    <scope>NUCLEOTIDE SEQUENCE [LARGE SCALE GENOMIC DNA]</scope>
    <source>
        <strain evidence="2 3">DD5b</strain>
    </source>
</reference>
<dbReference type="EMBL" id="JMTM01000017">
    <property type="protein sequence ID" value="OAZ04830.1"/>
    <property type="molecule type" value="Genomic_DNA"/>
</dbReference>
<dbReference type="PANTHER" id="PTHR36558:SF1">
    <property type="entry name" value="RESTRICTION ENDONUCLEASE DOMAIN-CONTAINING PROTEIN-RELATED"/>
    <property type="match status" value="1"/>
</dbReference>
<evidence type="ECO:0000259" key="1">
    <source>
        <dbReference type="Pfam" id="PF05685"/>
    </source>
</evidence>